<reference evidence="2" key="1">
    <citation type="submission" date="2018-06" db="EMBL/GenBank/DDBJ databases">
        <authorList>
            <person name="Zhirakovskaya E."/>
        </authorList>
    </citation>
    <scope>NUCLEOTIDE SEQUENCE</scope>
</reference>
<evidence type="ECO:0008006" key="3">
    <source>
        <dbReference type="Google" id="ProtNLM"/>
    </source>
</evidence>
<gene>
    <name evidence="2" type="ORF">MNBD_ALPHA11-970</name>
</gene>
<accession>A0A3B0U930</accession>
<organism evidence="2">
    <name type="scientific">hydrothermal vent metagenome</name>
    <dbReference type="NCBI Taxonomy" id="652676"/>
    <lineage>
        <taxon>unclassified sequences</taxon>
        <taxon>metagenomes</taxon>
        <taxon>ecological metagenomes</taxon>
    </lineage>
</organism>
<dbReference type="Pfam" id="PF09608">
    <property type="entry name" value="Alph_Pro_TM"/>
    <property type="match status" value="1"/>
</dbReference>
<dbReference type="AlphaFoldDB" id="A0A3B0U930"/>
<keyword evidence="1" id="KW-0472">Membrane</keyword>
<keyword evidence="1" id="KW-0812">Transmembrane</keyword>
<dbReference type="EMBL" id="UOEQ01000079">
    <property type="protein sequence ID" value="VAW15946.1"/>
    <property type="molecule type" value="Genomic_DNA"/>
</dbReference>
<dbReference type="InterPro" id="IPR019088">
    <property type="entry name" value="CHP02186-rel_TM"/>
</dbReference>
<sequence>MRGLIKTPLAILLLLLLISPAISQRLISRLSEQEISINSTFVGGSMTLFGNVEPDIGSTEYAKGPFDIIVMIQGGATNKVVREKTRQLGVWLNSAEVKYFGAPSFFFLLGTRPPLDIISEEKMAELGIGFEDQIQIISGEEKISHADFTQELIRLMQKSDTYGIEGRAVSFHSRTFYSAQIELPSNVPNGTYLATTFLFEDGELIDRMAQRFFVRTVGVEKLISNTARDFPLIYGLASVLLALFTGWLGGVAFRR</sequence>
<proteinExistence type="predicted"/>
<evidence type="ECO:0000313" key="2">
    <source>
        <dbReference type="EMBL" id="VAW15946.1"/>
    </source>
</evidence>
<feature type="transmembrane region" description="Helical" evidence="1">
    <location>
        <begin position="232"/>
        <end position="253"/>
    </location>
</feature>
<protein>
    <recommendedName>
        <fullName evidence="3">Transmembrane protein co-occuring with sulfite exporter TauE/SafE</fullName>
    </recommendedName>
</protein>
<name>A0A3B0U930_9ZZZZ</name>
<keyword evidence="1" id="KW-1133">Transmembrane helix</keyword>
<evidence type="ECO:0000256" key="1">
    <source>
        <dbReference type="SAM" id="Phobius"/>
    </source>
</evidence>